<feature type="disulfide bond" description="Redox-active" evidence="6">
    <location>
        <begin position="63"/>
        <end position="97"/>
    </location>
</feature>
<dbReference type="CDD" id="cd03014">
    <property type="entry name" value="PRX_Atyp2cys"/>
    <property type="match status" value="1"/>
</dbReference>
<dbReference type="EMBL" id="MWWU01000002">
    <property type="protein sequence ID" value="OZG56357.1"/>
    <property type="molecule type" value="Genomic_DNA"/>
</dbReference>
<evidence type="ECO:0000256" key="2">
    <source>
        <dbReference type="ARBA" id="ARBA00022862"/>
    </source>
</evidence>
<dbReference type="InterPro" id="IPR018219">
    <property type="entry name" value="Tpx_CS"/>
</dbReference>
<dbReference type="HAMAP" id="MF_00269">
    <property type="entry name" value="Tpx"/>
    <property type="match status" value="1"/>
</dbReference>
<dbReference type="Proteomes" id="UP000228976">
    <property type="component" value="Unassembled WGS sequence"/>
</dbReference>
<keyword evidence="9" id="KW-1185">Reference proteome</keyword>
<comment type="function">
    <text evidence="6">Thiol-specific peroxidase that catalyzes the reduction of hydrogen peroxide and organic hydroperoxides to water and alcohols, respectively. Plays a role in cell protection against oxidative stress by detoxifying peroxides.</text>
</comment>
<feature type="domain" description="Thioredoxin" evidence="7">
    <location>
        <begin position="21"/>
        <end position="169"/>
    </location>
</feature>
<accession>A0A261FB17</accession>
<dbReference type="EC" id="1.11.1.24" evidence="6"/>
<comment type="caution">
    <text evidence="8">The sequence shown here is derived from an EMBL/GenBank/DDBJ whole genome shotgun (WGS) entry which is preliminary data.</text>
</comment>
<dbReference type="InterPro" id="IPR002065">
    <property type="entry name" value="TPX"/>
</dbReference>
<keyword evidence="5 6" id="KW-0676">Redox-active center</keyword>
<sequence>MRGMATITLGGELVHLVGELPAVGSPAPAFTVTGSDMSDVSLSDYAGKRVILNIFPSLDTDTCARSVREFNKRAASLDNTVVLCISADLPFAAGRFCTVEGIKNVTTGSTFRSNFGVDYGVRMKDGALAGLNARSVVIVDSEGKVAYTQLVPETHDEPDYEAVFDALESVK</sequence>
<keyword evidence="3 6" id="KW-0560">Oxidoreductase</keyword>
<keyword evidence="4 6" id="KW-1015">Disulfide bond</keyword>
<dbReference type="PANTHER" id="PTHR43110">
    <property type="entry name" value="THIOL PEROXIDASE"/>
    <property type="match status" value="1"/>
</dbReference>
<dbReference type="SUPFAM" id="SSF52833">
    <property type="entry name" value="Thioredoxin-like"/>
    <property type="match status" value="1"/>
</dbReference>
<dbReference type="GO" id="GO:0008379">
    <property type="term" value="F:thioredoxin peroxidase activity"/>
    <property type="evidence" value="ECO:0007669"/>
    <property type="project" value="UniProtKB-UniRule"/>
</dbReference>
<comment type="catalytic activity">
    <reaction evidence="6">
        <text>a hydroperoxide + [thioredoxin]-dithiol = an alcohol + [thioredoxin]-disulfide + H2O</text>
        <dbReference type="Rhea" id="RHEA:62620"/>
        <dbReference type="Rhea" id="RHEA-COMP:10698"/>
        <dbReference type="Rhea" id="RHEA-COMP:10700"/>
        <dbReference type="ChEBI" id="CHEBI:15377"/>
        <dbReference type="ChEBI" id="CHEBI:29950"/>
        <dbReference type="ChEBI" id="CHEBI:30879"/>
        <dbReference type="ChEBI" id="CHEBI:35924"/>
        <dbReference type="ChEBI" id="CHEBI:50058"/>
        <dbReference type="EC" id="1.11.1.24"/>
    </reaction>
</comment>
<comment type="miscellaneous">
    <text evidence="6">The active site is a conserved redox-active cysteine residue, the peroxidatic cysteine (C(P)), which makes the nucleophilic attack on the peroxide substrate. The peroxide oxidizes the C(P)-SH to cysteine sulfenic acid (C(P)-SOH), which then reacts with another cysteine residue, the resolving cysteine (C(R)), to form a disulfide bridge. The disulfide is subsequently reduced by an appropriate electron donor to complete the catalytic cycle. In this atypical 2-Cys peroxiredoxin, C(R) is present in the same subunit to form an intramolecular disulfide. The disulfide is subsequently reduced by thioredoxin.</text>
</comment>
<evidence type="ECO:0000256" key="6">
    <source>
        <dbReference type="HAMAP-Rule" id="MF_00269"/>
    </source>
</evidence>
<reference evidence="8 9" key="1">
    <citation type="journal article" date="2017" name="BMC Genomics">
        <title>Comparative genomic and phylogenomic analyses of the Bifidobacteriaceae family.</title>
        <authorList>
            <person name="Lugli G.A."/>
            <person name="Milani C."/>
            <person name="Turroni F."/>
            <person name="Duranti S."/>
            <person name="Mancabelli L."/>
            <person name="Mangifesta M."/>
            <person name="Ferrario C."/>
            <person name="Modesto M."/>
            <person name="Mattarelli P."/>
            <person name="Jiri K."/>
            <person name="van Sinderen D."/>
            <person name="Ventura M."/>
        </authorList>
    </citation>
    <scope>NUCLEOTIDE SEQUENCE [LARGE SCALE GENOMIC DNA]</scope>
    <source>
        <strain evidence="8 9">LMG 21773</strain>
    </source>
</reference>
<dbReference type="PROSITE" id="PS01265">
    <property type="entry name" value="TPX"/>
    <property type="match status" value="1"/>
</dbReference>
<dbReference type="InterPro" id="IPR013740">
    <property type="entry name" value="Redoxin"/>
</dbReference>
<dbReference type="NCBIfam" id="NF001808">
    <property type="entry name" value="PRK00522.1"/>
    <property type="match status" value="1"/>
</dbReference>
<evidence type="ECO:0000256" key="1">
    <source>
        <dbReference type="ARBA" id="ARBA00022559"/>
    </source>
</evidence>
<dbReference type="InterPro" id="IPR036249">
    <property type="entry name" value="Thioredoxin-like_sf"/>
</dbReference>
<evidence type="ECO:0000256" key="5">
    <source>
        <dbReference type="ARBA" id="ARBA00023284"/>
    </source>
</evidence>
<evidence type="ECO:0000313" key="9">
    <source>
        <dbReference type="Proteomes" id="UP000228976"/>
    </source>
</evidence>
<comment type="similarity">
    <text evidence="6">Belongs to the peroxiredoxin family. Tpx subfamily.</text>
</comment>
<protein>
    <recommendedName>
        <fullName evidence="6">Thiol peroxidase</fullName>
        <shortName evidence="6">Tpx</shortName>
        <ecNumber evidence="6">1.11.1.24</ecNumber>
    </recommendedName>
    <alternativeName>
        <fullName evidence="6">Peroxiredoxin tpx</fullName>
        <shortName evidence="6">Prx</shortName>
    </alternativeName>
    <alternativeName>
        <fullName evidence="6">Thioredoxin peroxidase</fullName>
    </alternativeName>
    <alternativeName>
        <fullName evidence="6">Thioredoxin-dependent peroxiredoxin</fullName>
    </alternativeName>
</protein>
<gene>
    <name evidence="6" type="primary">tpx</name>
    <name evidence="8" type="ORF">AEAE_0845</name>
</gene>
<comment type="subunit">
    <text evidence="6">Homodimer.</text>
</comment>
<evidence type="ECO:0000313" key="8">
    <source>
        <dbReference type="EMBL" id="OZG56357.1"/>
    </source>
</evidence>
<feature type="active site" description="Cysteine sulfenic acid (-SOH) intermediate" evidence="6">
    <location>
        <position position="63"/>
    </location>
</feature>
<dbReference type="InterPro" id="IPR050455">
    <property type="entry name" value="Tpx_Peroxidase_subfamily"/>
</dbReference>
<dbReference type="AlphaFoldDB" id="A0A261FB17"/>
<dbReference type="Gene3D" id="3.40.30.10">
    <property type="entry name" value="Glutaredoxin"/>
    <property type="match status" value="1"/>
</dbReference>
<keyword evidence="1 6" id="KW-0575">Peroxidase</keyword>
<keyword evidence="2 6" id="KW-0049">Antioxidant</keyword>
<organism evidence="8 9">
    <name type="scientific">Aeriscardovia aeriphila</name>
    <dbReference type="NCBI Taxonomy" id="218139"/>
    <lineage>
        <taxon>Bacteria</taxon>
        <taxon>Bacillati</taxon>
        <taxon>Actinomycetota</taxon>
        <taxon>Actinomycetes</taxon>
        <taxon>Bifidobacteriales</taxon>
        <taxon>Bifidobacteriaceae</taxon>
        <taxon>Aeriscardovia</taxon>
    </lineage>
</organism>
<evidence type="ECO:0000256" key="4">
    <source>
        <dbReference type="ARBA" id="ARBA00023157"/>
    </source>
</evidence>
<evidence type="ECO:0000259" key="7">
    <source>
        <dbReference type="PROSITE" id="PS51352"/>
    </source>
</evidence>
<evidence type="ECO:0000256" key="3">
    <source>
        <dbReference type="ARBA" id="ARBA00023002"/>
    </source>
</evidence>
<proteinExistence type="inferred from homology"/>
<dbReference type="PANTHER" id="PTHR43110:SF1">
    <property type="entry name" value="THIOL PEROXIDASE"/>
    <property type="match status" value="1"/>
</dbReference>
<name>A0A261FB17_9BIFI</name>
<dbReference type="Pfam" id="PF08534">
    <property type="entry name" value="Redoxin"/>
    <property type="match status" value="1"/>
</dbReference>
<dbReference type="InterPro" id="IPR013766">
    <property type="entry name" value="Thioredoxin_domain"/>
</dbReference>
<dbReference type="PROSITE" id="PS51352">
    <property type="entry name" value="THIOREDOXIN_2"/>
    <property type="match status" value="1"/>
</dbReference>